<dbReference type="FunFam" id="3.40.50.920:FF:000001">
    <property type="entry name" value="Pyruvate dehydrogenase E1 beta subunit"/>
    <property type="match status" value="1"/>
</dbReference>
<accession>A0A2P2HXA6</accession>
<organism evidence="13">
    <name type="scientific">Hirondellea gigas</name>
    <dbReference type="NCBI Taxonomy" id="1518452"/>
    <lineage>
        <taxon>Eukaryota</taxon>
        <taxon>Metazoa</taxon>
        <taxon>Ecdysozoa</taxon>
        <taxon>Arthropoda</taxon>
        <taxon>Crustacea</taxon>
        <taxon>Multicrustacea</taxon>
        <taxon>Malacostraca</taxon>
        <taxon>Eumalacostraca</taxon>
        <taxon>Peracarida</taxon>
        <taxon>Amphipoda</taxon>
        <taxon>Amphilochidea</taxon>
        <taxon>Lysianassida</taxon>
        <taxon>Lysianassidira</taxon>
        <taxon>Lysianassoidea</taxon>
        <taxon>Lysianassidae</taxon>
        <taxon>Hirondellea</taxon>
    </lineage>
</organism>
<keyword evidence="3" id="KW-0479">Metal-binding</keyword>
<keyword evidence="5" id="KW-0630">Potassium</keyword>
<reference evidence="14" key="1">
    <citation type="submission" date="2017-11" db="EMBL/GenBank/DDBJ databases">
        <title>The sensing device of the deep-sea amphipod.</title>
        <authorList>
            <person name="Kobayashi H."/>
            <person name="Nagahama T."/>
            <person name="Arai W."/>
            <person name="Sasagawa Y."/>
            <person name="Umeda M."/>
            <person name="Hayashi T."/>
            <person name="Nikaido I."/>
            <person name="Watanabe H."/>
            <person name="Oguri K."/>
            <person name="Kitazato H."/>
            <person name="Fujioka K."/>
            <person name="Kido Y."/>
            <person name="Takami H."/>
        </authorList>
    </citation>
    <scope>NUCLEOTIDE SEQUENCE</scope>
    <source>
        <tissue evidence="14">Whole body</tissue>
    </source>
</reference>
<comment type="function">
    <text evidence="11">The pyruvate dehydrogenase complex catalyzes the overall conversion of pyruvate to acetyl-CoA and CO2.</text>
</comment>
<keyword evidence="4" id="KW-0809">Transit peptide</keyword>
<evidence type="ECO:0000256" key="5">
    <source>
        <dbReference type="ARBA" id="ARBA00022958"/>
    </source>
</evidence>
<proteinExistence type="evidence at transcript level"/>
<dbReference type="InterPro" id="IPR027110">
    <property type="entry name" value="PDHB_mito-type"/>
</dbReference>
<dbReference type="GO" id="GO:0006086">
    <property type="term" value="P:pyruvate decarboxylation to acetyl-CoA"/>
    <property type="evidence" value="ECO:0007669"/>
    <property type="project" value="InterPro"/>
</dbReference>
<dbReference type="FunFam" id="3.40.50.970:FF:000006">
    <property type="entry name" value="Pyruvate dehydrogenase E1 component subunit beta"/>
    <property type="match status" value="1"/>
</dbReference>
<evidence type="ECO:0000256" key="10">
    <source>
        <dbReference type="ARBA" id="ARBA00051231"/>
    </source>
</evidence>
<evidence type="ECO:0000256" key="1">
    <source>
        <dbReference type="ARBA" id="ARBA00001964"/>
    </source>
</evidence>
<dbReference type="NCBIfam" id="NF006667">
    <property type="entry name" value="PRK09212.1"/>
    <property type="match status" value="1"/>
</dbReference>
<keyword evidence="6 11" id="KW-0560">Oxidoreductase</keyword>
<comment type="cofactor">
    <cofactor evidence="1 11">
        <name>thiamine diphosphate</name>
        <dbReference type="ChEBI" id="CHEBI:58937"/>
    </cofactor>
</comment>
<reference evidence="13" key="2">
    <citation type="journal article" date="2018" name="Biosci. Biotechnol. Biochem.">
        <title>Polysaccharide hydrolase of the hadal zone amphipods Hirondellea gigas.</title>
        <authorList>
            <person name="Kobayashi H."/>
            <person name="Nagahama T."/>
            <person name="Arai W."/>
            <person name="Sasagawa Y."/>
            <person name="Umeda M."/>
            <person name="Hayashi T."/>
            <person name="Nikaido I."/>
            <person name="Watanabe H."/>
            <person name="Oguri K."/>
            <person name="Kitazato H."/>
            <person name="Fujioka K."/>
            <person name="Kido Y."/>
            <person name="Takami H."/>
        </authorList>
    </citation>
    <scope>NUCLEOTIDE SEQUENCE</scope>
    <source>
        <tissue evidence="13">Whole body</tissue>
    </source>
</reference>
<dbReference type="Gene3D" id="3.40.50.970">
    <property type="match status" value="1"/>
</dbReference>
<dbReference type="InterPro" id="IPR009014">
    <property type="entry name" value="Transketo_C/PFOR_II"/>
</dbReference>
<dbReference type="SUPFAM" id="SSF52922">
    <property type="entry name" value="TK C-terminal domain-like"/>
    <property type="match status" value="1"/>
</dbReference>
<dbReference type="PANTHER" id="PTHR11624">
    <property type="entry name" value="DEHYDROGENASE RELATED"/>
    <property type="match status" value="1"/>
</dbReference>
<dbReference type="EMBL" id="IACF01000653">
    <property type="protein sequence ID" value="LAB66415.1"/>
    <property type="molecule type" value="mRNA"/>
</dbReference>
<evidence type="ECO:0000256" key="6">
    <source>
        <dbReference type="ARBA" id="ARBA00023002"/>
    </source>
</evidence>
<keyword evidence="7 11" id="KW-0786">Thiamine pyrophosphate</keyword>
<dbReference type="EC" id="1.2.4.1" evidence="11"/>
<dbReference type="AlphaFoldDB" id="A0A2P2HXA6"/>
<dbReference type="GO" id="GO:0046872">
    <property type="term" value="F:metal ion binding"/>
    <property type="evidence" value="ECO:0007669"/>
    <property type="project" value="UniProtKB-KW"/>
</dbReference>
<dbReference type="EMBL" id="IACT01000914">
    <property type="protein sequence ID" value="LAC20288.1"/>
    <property type="molecule type" value="mRNA"/>
</dbReference>
<dbReference type="InterPro" id="IPR029061">
    <property type="entry name" value="THDP-binding"/>
</dbReference>
<protein>
    <recommendedName>
        <fullName evidence="11">Pyruvate dehydrogenase E1 component subunit beta</fullName>
        <ecNumber evidence="11">1.2.4.1</ecNumber>
    </recommendedName>
</protein>
<dbReference type="Pfam" id="PF02779">
    <property type="entry name" value="Transket_pyr"/>
    <property type="match status" value="1"/>
</dbReference>
<sequence length="356" mass="38832">MFLILYKSLGLWRGCVRGLSTSAARPTNLSVRDALNSAIDEEMDRDEKVLIMGEEVAQYDGAYKITRGLWRKYGDKRVIDTPITEAGFAGISVGAAMGGIRPICEFMTFNFSMQAIDHVVNSASKMFYMSAGQIHVPIVFRGPNGAAAGVGAQHSQCFGSWYSQCPGLKVISPFSAEDCRGLLKAAIRDNDPVVFLENELMYNVVFPTTDEVLDPGFVVPIGKAKIERAGQHMTLVSHSKAVQMCLDAAEELAGIGVECEVINLRSLRPLDSDAIVQSVQKTHNLVTVELGWPQCGIGSEICARIMESPAFHYLEAPVTRVTCVDVPMPYAKSLEEACNPQVHDIVASVKNTLQIK</sequence>
<dbReference type="InterPro" id="IPR005475">
    <property type="entry name" value="Transketolase-like_Pyr-bd"/>
</dbReference>
<feature type="domain" description="Transketolase-like pyrimidine-binding" evidence="12">
    <location>
        <begin position="29"/>
        <end position="204"/>
    </location>
</feature>
<evidence type="ECO:0000256" key="3">
    <source>
        <dbReference type="ARBA" id="ARBA00022723"/>
    </source>
</evidence>
<comment type="catalytic activity">
    <reaction evidence="10 11">
        <text>N(6)-[(R)-lipoyl]-L-lysyl-[protein] + pyruvate + H(+) = N(6)-[(R)-S(8)-acetyldihydrolipoyl]-L-lysyl-[protein] + CO2</text>
        <dbReference type="Rhea" id="RHEA:19189"/>
        <dbReference type="Rhea" id="RHEA-COMP:10474"/>
        <dbReference type="Rhea" id="RHEA-COMP:10478"/>
        <dbReference type="ChEBI" id="CHEBI:15361"/>
        <dbReference type="ChEBI" id="CHEBI:15378"/>
        <dbReference type="ChEBI" id="CHEBI:16526"/>
        <dbReference type="ChEBI" id="CHEBI:83099"/>
        <dbReference type="ChEBI" id="CHEBI:83111"/>
        <dbReference type="EC" id="1.2.4.1"/>
    </reaction>
</comment>
<dbReference type="PANTHER" id="PTHR11624:SF96">
    <property type="entry name" value="PYRUVATE DEHYDROGENASE E1 COMPONENT SUBUNIT BETA, MITOCHONDRIAL"/>
    <property type="match status" value="1"/>
</dbReference>
<dbReference type="SUPFAM" id="SSF52518">
    <property type="entry name" value="Thiamin diphosphate-binding fold (THDP-binding)"/>
    <property type="match status" value="1"/>
</dbReference>
<evidence type="ECO:0000256" key="2">
    <source>
        <dbReference type="ARBA" id="ARBA00004173"/>
    </source>
</evidence>
<keyword evidence="8" id="KW-0496">Mitochondrion</keyword>
<keyword evidence="9 11" id="KW-0670">Pyruvate</keyword>
<evidence type="ECO:0000256" key="9">
    <source>
        <dbReference type="ARBA" id="ARBA00023317"/>
    </source>
</evidence>
<dbReference type="GO" id="GO:0005739">
    <property type="term" value="C:mitochondrion"/>
    <property type="evidence" value="ECO:0007669"/>
    <property type="project" value="UniProtKB-SubCell"/>
</dbReference>
<dbReference type="SMART" id="SM00861">
    <property type="entry name" value="Transket_pyr"/>
    <property type="match status" value="1"/>
</dbReference>
<dbReference type="InterPro" id="IPR033248">
    <property type="entry name" value="Transketolase_C"/>
</dbReference>
<evidence type="ECO:0000256" key="4">
    <source>
        <dbReference type="ARBA" id="ARBA00022946"/>
    </source>
</evidence>
<evidence type="ECO:0000313" key="14">
    <source>
        <dbReference type="EMBL" id="LAC20288.1"/>
    </source>
</evidence>
<dbReference type="NCBIfam" id="NF008854">
    <property type="entry name" value="PRK11892.1"/>
    <property type="match status" value="1"/>
</dbReference>
<evidence type="ECO:0000256" key="7">
    <source>
        <dbReference type="ARBA" id="ARBA00023052"/>
    </source>
</evidence>
<dbReference type="CDD" id="cd07036">
    <property type="entry name" value="TPP_PYR_E1-PDHc-beta_like"/>
    <property type="match status" value="1"/>
</dbReference>
<dbReference type="Gene3D" id="3.40.50.920">
    <property type="match status" value="1"/>
</dbReference>
<evidence type="ECO:0000256" key="11">
    <source>
        <dbReference type="RuleBase" id="RU364074"/>
    </source>
</evidence>
<dbReference type="GO" id="GO:0004739">
    <property type="term" value="F:pyruvate dehydrogenase (acetyl-transferring) activity"/>
    <property type="evidence" value="ECO:0007669"/>
    <property type="project" value="UniProtKB-UniRule"/>
</dbReference>
<evidence type="ECO:0000313" key="13">
    <source>
        <dbReference type="EMBL" id="LAB66415.1"/>
    </source>
</evidence>
<evidence type="ECO:0000259" key="12">
    <source>
        <dbReference type="SMART" id="SM00861"/>
    </source>
</evidence>
<comment type="subcellular location">
    <subcellularLocation>
        <location evidence="2">Mitochondrion</location>
    </subcellularLocation>
</comment>
<name>A0A2P2HXA6_9CRUS</name>
<dbReference type="Pfam" id="PF02780">
    <property type="entry name" value="Transketolase_C"/>
    <property type="match status" value="1"/>
</dbReference>
<evidence type="ECO:0000256" key="8">
    <source>
        <dbReference type="ARBA" id="ARBA00023128"/>
    </source>
</evidence>